<dbReference type="Pfam" id="PF10040">
    <property type="entry name" value="CRISPR_Cas6"/>
    <property type="match status" value="1"/>
</dbReference>
<keyword evidence="3" id="KW-1185">Reference proteome</keyword>
<dbReference type="RefSeq" id="WP_066466664.1">
    <property type="nucleotide sequence ID" value="NZ_CBCRUZ010000021.1"/>
</dbReference>
<sequence>MPTRWAIPLTGIDPGRVKLDHLHAVASGWVDDAHWTSPKPWSVRPMRVVDGVGVVEVATLTPGARDCLHAGVAEGRAVRLGGQHGRVVTGPQPMASIDWAELAEPTGATAWDVHYLTPTAFGNGSRFSPWPDPFPVARSLLQRWNAVHPDGAIEVEPTGWSKVWISDVDGRSQMLPLAGLTVSGFLGRVRYVCPDPVVAELFDRLLRFAEYAGIGRYTTRGLGVIRLEPTWPGDRKPATRR</sequence>
<dbReference type="Proteomes" id="UP000887023">
    <property type="component" value="Chromosome"/>
</dbReference>
<dbReference type="InterPro" id="IPR019267">
    <property type="entry name" value="CRISPR-assoc_Cas6_C"/>
</dbReference>
<organism evidence="2 3">
    <name type="scientific">Skermania pinensis</name>
    <dbReference type="NCBI Taxonomy" id="39122"/>
    <lineage>
        <taxon>Bacteria</taxon>
        <taxon>Bacillati</taxon>
        <taxon>Actinomycetota</taxon>
        <taxon>Actinomycetes</taxon>
        <taxon>Mycobacteriales</taxon>
        <taxon>Gordoniaceae</taxon>
        <taxon>Skermania</taxon>
    </lineage>
</organism>
<dbReference type="Gene3D" id="3.30.70.1900">
    <property type="match status" value="1"/>
</dbReference>
<evidence type="ECO:0000313" key="2">
    <source>
        <dbReference type="EMBL" id="QXQ14509.1"/>
    </source>
</evidence>
<gene>
    <name evidence="2" type="primary">cas6</name>
    <name evidence="2" type="ORF">KV203_03630</name>
</gene>
<evidence type="ECO:0000259" key="1">
    <source>
        <dbReference type="Pfam" id="PF10040"/>
    </source>
</evidence>
<reference evidence="2" key="1">
    <citation type="submission" date="2021-07" db="EMBL/GenBank/DDBJ databases">
        <title>Candidatus Kaistella beijingensis sp. nov. isolated from a municipal wastewater treatment plant is involved in sludge foaming.</title>
        <authorList>
            <person name="Song Y."/>
            <person name="Liu S.-J."/>
        </authorList>
    </citation>
    <scope>NUCLEOTIDE SEQUENCE</scope>
    <source>
        <strain evidence="2">DSM 43998</strain>
    </source>
</reference>
<feature type="domain" description="CRISPR-associated protein Cas6 C-terminal" evidence="1">
    <location>
        <begin position="113"/>
        <end position="224"/>
    </location>
</feature>
<protein>
    <submittedName>
        <fullName evidence="2">CRISPR system precrRNA processing endoribonuclease RAMP protein Cas6</fullName>
    </submittedName>
</protein>
<proteinExistence type="predicted"/>
<dbReference type="CDD" id="cd21141">
    <property type="entry name" value="Cas6_III-like"/>
    <property type="match status" value="1"/>
</dbReference>
<evidence type="ECO:0000313" key="3">
    <source>
        <dbReference type="Proteomes" id="UP000887023"/>
    </source>
</evidence>
<accession>A0ABX8SBZ2</accession>
<dbReference type="EMBL" id="CP079105">
    <property type="protein sequence ID" value="QXQ14509.1"/>
    <property type="molecule type" value="Genomic_DNA"/>
</dbReference>
<name>A0ABX8SBZ2_9ACTN</name>